<sequence length="84" mass="9555">FAMQVDFFNPNGTRKRGNHDSVGIISLANLNLPVELRYKPEHLFVMIIPGPREPELDSLSHYIAPIIDQFIVAWERGIHVSQTS</sequence>
<name>A0A6A4GCJ9_9AGAR</name>
<protein>
    <submittedName>
        <fullName evidence="1">Uncharacterized protein</fullName>
    </submittedName>
</protein>
<dbReference type="EMBL" id="ML770604">
    <property type="protein sequence ID" value="KAE9383256.1"/>
    <property type="molecule type" value="Genomic_DNA"/>
</dbReference>
<accession>A0A6A4GCJ9</accession>
<organism evidence="1 2">
    <name type="scientific">Gymnopus androsaceus JB14</name>
    <dbReference type="NCBI Taxonomy" id="1447944"/>
    <lineage>
        <taxon>Eukaryota</taxon>
        <taxon>Fungi</taxon>
        <taxon>Dikarya</taxon>
        <taxon>Basidiomycota</taxon>
        <taxon>Agaricomycotina</taxon>
        <taxon>Agaricomycetes</taxon>
        <taxon>Agaricomycetidae</taxon>
        <taxon>Agaricales</taxon>
        <taxon>Marasmiineae</taxon>
        <taxon>Omphalotaceae</taxon>
        <taxon>Gymnopus</taxon>
    </lineage>
</organism>
<feature type="non-terminal residue" evidence="1">
    <location>
        <position position="1"/>
    </location>
</feature>
<proteinExistence type="predicted"/>
<evidence type="ECO:0000313" key="2">
    <source>
        <dbReference type="Proteomes" id="UP000799118"/>
    </source>
</evidence>
<dbReference type="OrthoDB" id="2829169at2759"/>
<feature type="non-terminal residue" evidence="1">
    <location>
        <position position="84"/>
    </location>
</feature>
<reference evidence="1" key="1">
    <citation type="journal article" date="2019" name="Environ. Microbiol.">
        <title>Fungal ecological strategies reflected in gene transcription - a case study of two litter decomposers.</title>
        <authorList>
            <person name="Barbi F."/>
            <person name="Kohler A."/>
            <person name="Barry K."/>
            <person name="Baskaran P."/>
            <person name="Daum C."/>
            <person name="Fauchery L."/>
            <person name="Ihrmark K."/>
            <person name="Kuo A."/>
            <person name="LaButti K."/>
            <person name="Lipzen A."/>
            <person name="Morin E."/>
            <person name="Grigoriev I.V."/>
            <person name="Henrissat B."/>
            <person name="Lindahl B."/>
            <person name="Martin F."/>
        </authorList>
    </citation>
    <scope>NUCLEOTIDE SEQUENCE</scope>
    <source>
        <strain evidence="1">JB14</strain>
    </source>
</reference>
<dbReference type="Proteomes" id="UP000799118">
    <property type="component" value="Unassembled WGS sequence"/>
</dbReference>
<dbReference type="AlphaFoldDB" id="A0A6A4GCJ9"/>
<keyword evidence="2" id="KW-1185">Reference proteome</keyword>
<gene>
    <name evidence="1" type="ORF">BT96DRAFT_766552</name>
</gene>
<evidence type="ECO:0000313" key="1">
    <source>
        <dbReference type="EMBL" id="KAE9383256.1"/>
    </source>
</evidence>